<proteinExistence type="predicted"/>
<comment type="caution">
    <text evidence="1">The sequence shown here is derived from an EMBL/GenBank/DDBJ whole genome shotgun (WGS) entry which is preliminary data.</text>
</comment>
<dbReference type="AlphaFoldDB" id="A0AAV4PVX7"/>
<keyword evidence="2" id="KW-1185">Reference proteome</keyword>
<protein>
    <submittedName>
        <fullName evidence="1">Orthodenticle 2</fullName>
    </submittedName>
</protein>
<evidence type="ECO:0000313" key="2">
    <source>
        <dbReference type="Proteomes" id="UP001054837"/>
    </source>
</evidence>
<accession>A0AAV4PVX7</accession>
<gene>
    <name evidence="1" type="ORF">CDAR_213291</name>
</gene>
<dbReference type="EMBL" id="BPLQ01003552">
    <property type="protein sequence ID" value="GIY01275.1"/>
    <property type="molecule type" value="Genomic_DNA"/>
</dbReference>
<organism evidence="1 2">
    <name type="scientific">Caerostris darwini</name>
    <dbReference type="NCBI Taxonomy" id="1538125"/>
    <lineage>
        <taxon>Eukaryota</taxon>
        <taxon>Metazoa</taxon>
        <taxon>Ecdysozoa</taxon>
        <taxon>Arthropoda</taxon>
        <taxon>Chelicerata</taxon>
        <taxon>Arachnida</taxon>
        <taxon>Araneae</taxon>
        <taxon>Araneomorphae</taxon>
        <taxon>Entelegynae</taxon>
        <taxon>Araneoidea</taxon>
        <taxon>Araneidae</taxon>
        <taxon>Caerostris</taxon>
    </lineage>
</organism>
<evidence type="ECO:0000313" key="1">
    <source>
        <dbReference type="EMBL" id="GIY01275.1"/>
    </source>
</evidence>
<reference evidence="1 2" key="1">
    <citation type="submission" date="2021-06" db="EMBL/GenBank/DDBJ databases">
        <title>Caerostris darwini draft genome.</title>
        <authorList>
            <person name="Kono N."/>
            <person name="Arakawa K."/>
        </authorList>
    </citation>
    <scope>NUCLEOTIDE SEQUENCE [LARGE SCALE GENOMIC DNA]</scope>
</reference>
<dbReference type="Proteomes" id="UP001054837">
    <property type="component" value="Unassembled WGS sequence"/>
</dbReference>
<sequence>MFRRPHCYAPVCFACLPCPIEEYFYIPPFRPASPLGGKFRSVALPRASAVRGKKGLRDPHWLVGPEGRRGFEDDWRGGVAERADEAKLAVKLWPNFEDVQSRGGSGENFGPALTGFLSYRSGHQLCASPPTSVAPFQPSGSSCTPFSAGQSAPSGGMAYLKSSPYSVNGIGLPSPGVDLLHPTVGYPGDSVWINPVPFLVVSQKGSVLHPKGLIVAVPFCCCKG</sequence>
<name>A0AAV4PVX7_9ARAC</name>